<dbReference type="InterPro" id="IPR012340">
    <property type="entry name" value="NA-bd_OB-fold"/>
</dbReference>
<reference evidence="2" key="1">
    <citation type="submission" date="2020-03" db="EMBL/GenBank/DDBJ databases">
        <title>Complete genome sequence of sulfur-oxidizing bacterium skT11.</title>
        <authorList>
            <person name="Kanda M."/>
            <person name="Kojima H."/>
            <person name="Fukui M."/>
        </authorList>
    </citation>
    <scope>NUCLEOTIDE SEQUENCE [LARGE SCALE GENOMIC DNA]</scope>
    <source>
        <strain evidence="2">skT11</strain>
    </source>
</reference>
<evidence type="ECO:0008006" key="3">
    <source>
        <dbReference type="Google" id="ProtNLM"/>
    </source>
</evidence>
<dbReference type="KEGG" id="slac:SKTS_19160"/>
<accession>A0A6F8VCH2</accession>
<dbReference type="InterPro" id="IPR022595">
    <property type="entry name" value="Enc34_ssDNA-bd"/>
</dbReference>
<gene>
    <name evidence="1" type="ORF">SKTS_19160</name>
</gene>
<evidence type="ECO:0000313" key="1">
    <source>
        <dbReference type="EMBL" id="BCB27030.1"/>
    </source>
</evidence>
<dbReference type="EMBL" id="AP022853">
    <property type="protein sequence ID" value="BCB27030.1"/>
    <property type="molecule type" value="Genomic_DNA"/>
</dbReference>
<keyword evidence="2" id="KW-1185">Reference proteome</keyword>
<organism evidence="1 2">
    <name type="scientific">Sulfurimicrobium lacus</name>
    <dbReference type="NCBI Taxonomy" id="2715678"/>
    <lineage>
        <taxon>Bacteria</taxon>
        <taxon>Pseudomonadati</taxon>
        <taxon>Pseudomonadota</taxon>
        <taxon>Betaproteobacteria</taxon>
        <taxon>Nitrosomonadales</taxon>
        <taxon>Sulfuricellaceae</taxon>
        <taxon>Sulfurimicrobium</taxon>
    </lineage>
</organism>
<name>A0A6F8VCH2_9PROT</name>
<sequence length="185" mass="19741">MKVKITNVRLAFPQLFEAKAVNGEGEPRFSAAFPIQPGSENAKALSAAMEAVAKDKWGAKSTAILAELEGKGRVAYKKSALSKDGDAYDGFENMHTLNAGNKARPQVIDRDTSALTAQDGKPYAGCYVDASVDLWAQDNSWGKRINATLRWVQFRSDGDAFGGGAPVSHDEFESIAEGADAEALA</sequence>
<dbReference type="RefSeq" id="WP_173063933.1">
    <property type="nucleotide sequence ID" value="NZ_AP022853.1"/>
</dbReference>
<evidence type="ECO:0000313" key="2">
    <source>
        <dbReference type="Proteomes" id="UP000502260"/>
    </source>
</evidence>
<dbReference type="Gene3D" id="2.40.50.140">
    <property type="entry name" value="Nucleic acid-binding proteins"/>
    <property type="match status" value="1"/>
</dbReference>
<dbReference type="Proteomes" id="UP000502260">
    <property type="component" value="Chromosome"/>
</dbReference>
<proteinExistence type="predicted"/>
<dbReference type="AlphaFoldDB" id="A0A6F8VCH2"/>
<protein>
    <recommendedName>
        <fullName evidence="3">DUF2815 family protein</fullName>
    </recommendedName>
</protein>
<dbReference type="Pfam" id="PF10991">
    <property type="entry name" value="Enc34_ssDNA-bd"/>
    <property type="match status" value="1"/>
</dbReference>